<evidence type="ECO:0000313" key="4">
    <source>
        <dbReference type="EMBL" id="UBR27750.1"/>
    </source>
</evidence>
<dbReference type="Gene3D" id="2.40.50.140">
    <property type="entry name" value="Nucleic acid-binding proteins"/>
    <property type="match status" value="1"/>
</dbReference>
<dbReference type="GO" id="GO:0005662">
    <property type="term" value="C:DNA replication factor A complex"/>
    <property type="evidence" value="ECO:0007669"/>
    <property type="project" value="TreeGrafter"/>
</dbReference>
<dbReference type="GO" id="GO:0003684">
    <property type="term" value="F:damaged DNA binding"/>
    <property type="evidence" value="ECO:0007669"/>
    <property type="project" value="TreeGrafter"/>
</dbReference>
<dbReference type="GO" id="GO:0006289">
    <property type="term" value="P:nucleotide-excision repair"/>
    <property type="evidence" value="ECO:0007669"/>
    <property type="project" value="TreeGrafter"/>
</dbReference>
<sequence length="107" mass="11748">MKLAAAGGADNDKNYFENSISWVHPNGSKWELETTDGRVVSISMGMPLSEELSGFVEVRGICQGPTAVFCNSYLTFPPDMTDKFEPDLYNEAVKLVNTVPNPWTQSG</sequence>
<proteinExistence type="evidence at transcript level"/>
<dbReference type="GO" id="GO:0003697">
    <property type="term" value="F:single-stranded DNA binding"/>
    <property type="evidence" value="ECO:0007669"/>
    <property type="project" value="TreeGrafter"/>
</dbReference>
<protein>
    <submittedName>
        <fullName evidence="4">Replication protein A3</fullName>
    </submittedName>
</protein>
<dbReference type="EMBL" id="MT791994">
    <property type="protein sequence ID" value="UBR27750.1"/>
    <property type="molecule type" value="mRNA"/>
</dbReference>
<dbReference type="GO" id="GO:0006298">
    <property type="term" value="P:mismatch repair"/>
    <property type="evidence" value="ECO:0007669"/>
    <property type="project" value="TreeGrafter"/>
</dbReference>
<evidence type="ECO:0000256" key="3">
    <source>
        <dbReference type="ARBA" id="ARBA00023242"/>
    </source>
</evidence>
<dbReference type="AlphaFoldDB" id="A0A8K1YI42"/>
<dbReference type="GO" id="GO:0006260">
    <property type="term" value="P:DNA replication"/>
    <property type="evidence" value="ECO:0007669"/>
    <property type="project" value="InterPro"/>
</dbReference>
<dbReference type="InterPro" id="IPR012340">
    <property type="entry name" value="NA-bd_OB-fold"/>
</dbReference>
<evidence type="ECO:0000256" key="2">
    <source>
        <dbReference type="ARBA" id="ARBA00009761"/>
    </source>
</evidence>
<dbReference type="InterPro" id="IPR013970">
    <property type="entry name" value="Rfa2"/>
</dbReference>
<dbReference type="GO" id="GO:0006284">
    <property type="term" value="P:base-excision repair"/>
    <property type="evidence" value="ECO:0007669"/>
    <property type="project" value="TreeGrafter"/>
</dbReference>
<accession>A0A8K1YI42</accession>
<dbReference type="PANTHER" id="PTHR15114:SF1">
    <property type="entry name" value="REPLICATION PROTEIN A 14 KDA SUBUNIT"/>
    <property type="match status" value="1"/>
</dbReference>
<keyword evidence="3" id="KW-0539">Nucleus</keyword>
<dbReference type="GO" id="GO:0035861">
    <property type="term" value="C:site of double-strand break"/>
    <property type="evidence" value="ECO:0007669"/>
    <property type="project" value="TreeGrafter"/>
</dbReference>
<organism evidence="4">
    <name type="scientific">Locusta migratoria</name>
    <name type="common">Migratory locust</name>
    <dbReference type="NCBI Taxonomy" id="7004"/>
    <lineage>
        <taxon>Eukaryota</taxon>
        <taxon>Metazoa</taxon>
        <taxon>Ecdysozoa</taxon>
        <taxon>Arthropoda</taxon>
        <taxon>Hexapoda</taxon>
        <taxon>Insecta</taxon>
        <taxon>Pterygota</taxon>
        <taxon>Neoptera</taxon>
        <taxon>Polyneoptera</taxon>
        <taxon>Orthoptera</taxon>
        <taxon>Caelifera</taxon>
        <taxon>Acrididea</taxon>
        <taxon>Acridomorpha</taxon>
        <taxon>Acridoidea</taxon>
        <taxon>Acrididae</taxon>
        <taxon>Oedipodinae</taxon>
        <taxon>Locusta</taxon>
    </lineage>
</organism>
<reference evidence="4" key="1">
    <citation type="submission" date="2020-07" db="EMBL/GenBank/DDBJ databases">
        <title>Replication protein A family is essential for juvenile hormone-dependent vitellogenesis in the migratory locust, Locusta migratoria.</title>
        <authorList>
            <person name="Wu Z."/>
            <person name="Zhou S."/>
        </authorList>
    </citation>
    <scope>NUCLEOTIDE SEQUENCE</scope>
</reference>
<evidence type="ECO:0000256" key="1">
    <source>
        <dbReference type="ARBA" id="ARBA00004123"/>
    </source>
</evidence>
<dbReference type="SUPFAM" id="SSF50249">
    <property type="entry name" value="Nucleic acid-binding proteins"/>
    <property type="match status" value="1"/>
</dbReference>
<name>A0A8K1YI42_LOCMI</name>
<dbReference type="GO" id="GO:0000724">
    <property type="term" value="P:double-strand break repair via homologous recombination"/>
    <property type="evidence" value="ECO:0007669"/>
    <property type="project" value="TreeGrafter"/>
</dbReference>
<comment type="similarity">
    <text evidence="2">Belongs to the replication factor A protein 3 family.</text>
</comment>
<dbReference type="Pfam" id="PF08661">
    <property type="entry name" value="Rep_fac-A_3"/>
    <property type="match status" value="1"/>
</dbReference>
<dbReference type="PANTHER" id="PTHR15114">
    <property type="entry name" value="REPLICATION PROTEIN A3"/>
    <property type="match status" value="1"/>
</dbReference>
<comment type="subcellular location">
    <subcellularLocation>
        <location evidence="1">Nucleus</location>
    </subcellularLocation>
</comment>